<evidence type="ECO:0000313" key="7">
    <source>
        <dbReference type="Proteomes" id="UP000184267"/>
    </source>
</evidence>
<keyword evidence="7" id="KW-1185">Reference proteome</keyword>
<dbReference type="AlphaFoldDB" id="A0A1M2VJ98"/>
<dbReference type="GO" id="GO:0000981">
    <property type="term" value="F:DNA-binding transcription factor activity, RNA polymerase II-specific"/>
    <property type="evidence" value="ECO:0007669"/>
    <property type="project" value="TreeGrafter"/>
</dbReference>
<comment type="caution">
    <text evidence="6">The sequence shown here is derived from an EMBL/GenBank/DDBJ whole genome shotgun (WGS) entry which is preliminary data.</text>
</comment>
<organism evidence="6 7">
    <name type="scientific">Trametes pubescens</name>
    <name type="common">White-rot fungus</name>
    <dbReference type="NCBI Taxonomy" id="154538"/>
    <lineage>
        <taxon>Eukaryota</taxon>
        <taxon>Fungi</taxon>
        <taxon>Dikarya</taxon>
        <taxon>Basidiomycota</taxon>
        <taxon>Agaricomycotina</taxon>
        <taxon>Agaricomycetes</taxon>
        <taxon>Polyporales</taxon>
        <taxon>Polyporaceae</taxon>
        <taxon>Trametes</taxon>
    </lineage>
</organism>
<dbReference type="GO" id="GO:0008270">
    <property type="term" value="F:zinc ion binding"/>
    <property type="evidence" value="ECO:0007669"/>
    <property type="project" value="UniProtKB-KW"/>
</dbReference>
<evidence type="ECO:0000256" key="2">
    <source>
        <dbReference type="ARBA" id="ARBA00022771"/>
    </source>
</evidence>
<accession>A0A1M2VJ98</accession>
<dbReference type="GO" id="GO:0005634">
    <property type="term" value="C:nucleus"/>
    <property type="evidence" value="ECO:0007669"/>
    <property type="project" value="TreeGrafter"/>
</dbReference>
<keyword evidence="3" id="KW-0862">Zinc</keyword>
<dbReference type="STRING" id="154538.A0A1M2VJ98"/>
<dbReference type="PANTHER" id="PTHR10237">
    <property type="entry name" value="DEFORMED EPIDERMAL AUTOREGULATORY FACTOR 1 HOMOLOG SUPPRESSIN"/>
    <property type="match status" value="1"/>
</dbReference>
<sequence length="145" mass="16530">MPLKHGLTELLYPGESARETNFQNLSWHHLNPPRLIIYVHFVCDMDQPHVREGLTAMHGMLQQLRAAGPMPSLPKRPAGVSYPLAGSCAFCERDETASGDEEVQLDRCSGCRMTRYCGTECQRKDWPRHKVTCAMVHSVEYENWD</sequence>
<gene>
    <name evidence="6" type="ORF">TRAPUB_1468</name>
</gene>
<feature type="domain" description="MYND-type" evidence="5">
    <location>
        <begin position="88"/>
        <end position="133"/>
    </location>
</feature>
<name>A0A1M2VJ98_TRAPU</name>
<dbReference type="InterPro" id="IPR002893">
    <property type="entry name" value="Znf_MYND"/>
</dbReference>
<dbReference type="PANTHER" id="PTHR10237:SF14">
    <property type="entry name" value="MYND-TYPE DOMAIN-CONTAINING PROTEIN"/>
    <property type="match status" value="1"/>
</dbReference>
<protein>
    <recommendedName>
        <fullName evidence="5">MYND-type domain-containing protein</fullName>
    </recommendedName>
</protein>
<dbReference type="Proteomes" id="UP000184267">
    <property type="component" value="Unassembled WGS sequence"/>
</dbReference>
<dbReference type="EMBL" id="MNAD01001145">
    <property type="protein sequence ID" value="OJT07669.1"/>
    <property type="molecule type" value="Genomic_DNA"/>
</dbReference>
<dbReference type="InterPro" id="IPR024119">
    <property type="entry name" value="TF_DEAF-1"/>
</dbReference>
<proteinExistence type="predicted"/>
<keyword evidence="2 4" id="KW-0863">Zinc-finger</keyword>
<evidence type="ECO:0000259" key="5">
    <source>
        <dbReference type="PROSITE" id="PS50865"/>
    </source>
</evidence>
<dbReference type="SUPFAM" id="SSF144232">
    <property type="entry name" value="HIT/MYND zinc finger-like"/>
    <property type="match status" value="1"/>
</dbReference>
<evidence type="ECO:0000256" key="4">
    <source>
        <dbReference type="PROSITE-ProRule" id="PRU00134"/>
    </source>
</evidence>
<evidence type="ECO:0000256" key="3">
    <source>
        <dbReference type="ARBA" id="ARBA00022833"/>
    </source>
</evidence>
<evidence type="ECO:0000313" key="6">
    <source>
        <dbReference type="EMBL" id="OJT07669.1"/>
    </source>
</evidence>
<dbReference type="PROSITE" id="PS01360">
    <property type="entry name" value="ZF_MYND_1"/>
    <property type="match status" value="1"/>
</dbReference>
<dbReference type="OrthoDB" id="9922773at2759"/>
<dbReference type="Gene3D" id="6.10.140.2220">
    <property type="match status" value="1"/>
</dbReference>
<keyword evidence="1" id="KW-0479">Metal-binding</keyword>
<evidence type="ECO:0000256" key="1">
    <source>
        <dbReference type="ARBA" id="ARBA00022723"/>
    </source>
</evidence>
<dbReference type="Pfam" id="PF01753">
    <property type="entry name" value="zf-MYND"/>
    <property type="match status" value="1"/>
</dbReference>
<dbReference type="PROSITE" id="PS50865">
    <property type="entry name" value="ZF_MYND_2"/>
    <property type="match status" value="1"/>
</dbReference>
<reference evidence="6 7" key="1">
    <citation type="submission" date="2016-10" db="EMBL/GenBank/DDBJ databases">
        <title>Genome sequence of the basidiomycete white-rot fungus Trametes pubescens.</title>
        <authorList>
            <person name="Makela M.R."/>
            <person name="Granchi Z."/>
            <person name="Peng M."/>
            <person name="De Vries R.P."/>
            <person name="Grigoriev I."/>
            <person name="Riley R."/>
            <person name="Hilden K."/>
        </authorList>
    </citation>
    <scope>NUCLEOTIDE SEQUENCE [LARGE SCALE GENOMIC DNA]</scope>
    <source>
        <strain evidence="6 7">FBCC735</strain>
    </source>
</reference>